<dbReference type="Proteomes" id="UP001218188">
    <property type="component" value="Unassembled WGS sequence"/>
</dbReference>
<gene>
    <name evidence="1" type="ORF">C8F04DRAFT_940012</name>
</gene>
<evidence type="ECO:0000313" key="1">
    <source>
        <dbReference type="EMBL" id="KAJ7045655.1"/>
    </source>
</evidence>
<dbReference type="EMBL" id="JARJCM010000004">
    <property type="protein sequence ID" value="KAJ7045655.1"/>
    <property type="molecule type" value="Genomic_DNA"/>
</dbReference>
<keyword evidence="2" id="KW-1185">Reference proteome</keyword>
<organism evidence="1 2">
    <name type="scientific">Mycena alexandri</name>
    <dbReference type="NCBI Taxonomy" id="1745969"/>
    <lineage>
        <taxon>Eukaryota</taxon>
        <taxon>Fungi</taxon>
        <taxon>Dikarya</taxon>
        <taxon>Basidiomycota</taxon>
        <taxon>Agaricomycotina</taxon>
        <taxon>Agaricomycetes</taxon>
        <taxon>Agaricomycetidae</taxon>
        <taxon>Agaricales</taxon>
        <taxon>Marasmiineae</taxon>
        <taxon>Mycenaceae</taxon>
        <taxon>Mycena</taxon>
    </lineage>
</organism>
<reference evidence="1" key="1">
    <citation type="submission" date="2023-03" db="EMBL/GenBank/DDBJ databases">
        <title>Massive genome expansion in bonnet fungi (Mycena s.s.) driven by repeated elements and novel gene families across ecological guilds.</title>
        <authorList>
            <consortium name="Lawrence Berkeley National Laboratory"/>
            <person name="Harder C.B."/>
            <person name="Miyauchi S."/>
            <person name="Viragh M."/>
            <person name="Kuo A."/>
            <person name="Thoen E."/>
            <person name="Andreopoulos B."/>
            <person name="Lu D."/>
            <person name="Skrede I."/>
            <person name="Drula E."/>
            <person name="Henrissat B."/>
            <person name="Morin E."/>
            <person name="Kohler A."/>
            <person name="Barry K."/>
            <person name="LaButti K."/>
            <person name="Morin E."/>
            <person name="Salamov A."/>
            <person name="Lipzen A."/>
            <person name="Mereny Z."/>
            <person name="Hegedus B."/>
            <person name="Baldrian P."/>
            <person name="Stursova M."/>
            <person name="Weitz H."/>
            <person name="Taylor A."/>
            <person name="Grigoriev I.V."/>
            <person name="Nagy L.G."/>
            <person name="Martin F."/>
            <person name="Kauserud H."/>
        </authorList>
    </citation>
    <scope>NUCLEOTIDE SEQUENCE</scope>
    <source>
        <strain evidence="1">CBHHK200</strain>
    </source>
</reference>
<proteinExistence type="predicted"/>
<dbReference type="AlphaFoldDB" id="A0AAD6TIP4"/>
<name>A0AAD6TIP4_9AGAR</name>
<comment type="caution">
    <text evidence="1">The sequence shown here is derived from an EMBL/GenBank/DDBJ whole genome shotgun (WGS) entry which is preliminary data.</text>
</comment>
<evidence type="ECO:0000313" key="2">
    <source>
        <dbReference type="Proteomes" id="UP001218188"/>
    </source>
</evidence>
<accession>A0AAD6TIP4</accession>
<protein>
    <submittedName>
        <fullName evidence="1">Uncharacterized protein</fullName>
    </submittedName>
</protein>
<sequence>MSVALPAYAFSPAPSYASLPRTGDSTVEYTPRAGSIGPASGTLTKNWRGVTVIFKNQEESSQTGIPTYGRNSNICGEIGLENPQAVLTVCLKLEGRISLSSSDCGSIEQTIVDERRVLWDHAKSGRCPSVVGFALAFPSTYKGEDKLYRLPPSYETVILGSPLLAVKCVYKLRITITKANSGRLSLFKNTTKTYARFNQLSSGTRPARPIIQDLSFISTLKAAPSEWHQILVTIPTKEKAEVEPISCHFIIPSGATFCLSEPIPFHIQLCGSRDSLQLFYGSAPVEPPPPGSKRPRRRQYAAIVRVFVARQVYVEVHGRSSWRTITAGEGTLRPIPPTLYTDDADARDVSVDWEGEVRCKDDVTCASFSVHHLVVKDFIIFALTPANVRTSPLLPIQHAHPIRLVTDGWTEQDLAHPEDR</sequence>